<dbReference type="GeneID" id="66161946"/>
<dbReference type="KEGG" id="csty:KN1_01940"/>
<keyword evidence="3" id="KW-1185">Reference proteome</keyword>
<reference evidence="2 3" key="1">
    <citation type="submission" date="2021-04" db="EMBL/GenBank/DDBJ databases">
        <title>Complete genome sequence of Stygiolobus sp. KN-1.</title>
        <authorList>
            <person name="Nakamura K."/>
            <person name="Sakai H."/>
            <person name="Kurosawa N."/>
        </authorList>
    </citation>
    <scope>NUCLEOTIDE SEQUENCE [LARGE SCALE GENOMIC DNA]</scope>
    <source>
        <strain evidence="2 3">KN-1</strain>
    </source>
</reference>
<keyword evidence="1" id="KW-1133">Transmembrane helix</keyword>
<keyword evidence="1" id="KW-0472">Membrane</keyword>
<gene>
    <name evidence="2" type="ORF">KN1_01940</name>
</gene>
<dbReference type="RefSeq" id="WP_221288857.1">
    <property type="nucleotide sequence ID" value="NZ_AP024597.1"/>
</dbReference>
<evidence type="ECO:0000256" key="1">
    <source>
        <dbReference type="SAM" id="Phobius"/>
    </source>
</evidence>
<organism evidence="2 3">
    <name type="scientific">Stygiolobus caldivivus</name>
    <dbReference type="NCBI Taxonomy" id="2824673"/>
    <lineage>
        <taxon>Archaea</taxon>
        <taxon>Thermoproteota</taxon>
        <taxon>Thermoprotei</taxon>
        <taxon>Sulfolobales</taxon>
        <taxon>Sulfolobaceae</taxon>
        <taxon>Stygiolobus</taxon>
    </lineage>
</organism>
<protein>
    <submittedName>
        <fullName evidence="2">Uncharacterized protein</fullName>
    </submittedName>
</protein>
<dbReference type="Proteomes" id="UP000825123">
    <property type="component" value="Chromosome"/>
</dbReference>
<evidence type="ECO:0000313" key="2">
    <source>
        <dbReference type="EMBL" id="BCU68897.1"/>
    </source>
</evidence>
<name>A0A8D5ZI16_9CREN</name>
<dbReference type="EMBL" id="AP024597">
    <property type="protein sequence ID" value="BCU68897.1"/>
    <property type="molecule type" value="Genomic_DNA"/>
</dbReference>
<accession>A0A8D5ZI16</accession>
<feature type="transmembrane region" description="Helical" evidence="1">
    <location>
        <begin position="12"/>
        <end position="36"/>
    </location>
</feature>
<keyword evidence="1" id="KW-0812">Transmembrane</keyword>
<dbReference type="AlphaFoldDB" id="A0A8D5ZI16"/>
<sequence length="744" mass="79435">MARRLIRNRGLSEIIGFFVLLLILIAVLVPLGLYLLSSPAQQEQAKQSANGYKLTAEQQLSEFAIAYAQGDATPQLPAVLPVYTNGNLYLVFPGGQNPEVPVTVKAYLVEYSTGSGSEWLTLNTNLPVLVSKSNSTFYNGYKAIEIPLSSIYNLNPNNIERVAIVTQLGNIIYAYPPTAIPLPKIPSLAVFINLQPKSLTVVANPQFQALCPSSGSIALTQLVKEYGGTVTFSGSFANALLNASTGTALKMDMAYIGPICFTTDSFSTPLNNPAATFKGIMNGTFDCANMMIKGTIQGYFTSPGFISVEGASVNGITLNGGFINTSMKVTGLSGNLNFIPQSISFALSNQPVLPGEIIIKNAQAVSLNLVNVSVDGTFSGTFSGILNGKKVTISGSNKQIDGTVEEGTLTGSITEMTFTQRIVTVTNSFGFTQAICYSPGGIAGTISQAELETVVTNFNGTTIGSASVKYINASPTVPTPGLFTDFGVNEDTYNVSFNSLSGEVILSGADGNIGEQSPITVTFPVQPNFLGQYPSTCDSIDEFDGVIDGTMNLDNGEYMQLGSLFSNVIISIPQNAYNPDSNNGLVTGTGFNNGFYIVTPLVIRVSFELDNPSNMTDEFTMMPIAVKELYYFTFLGQNQQNQQPITGYAEYIGTADVVLNPEIVIPPFHNATYTYTVDIPVTGSFFNVPNIQDIHNPQALNNGKVEYVEVNLGLVTPNGYEATTQIIVTPYNLITYPVSGSSSS</sequence>
<evidence type="ECO:0000313" key="3">
    <source>
        <dbReference type="Proteomes" id="UP000825123"/>
    </source>
</evidence>
<proteinExistence type="predicted"/>